<comment type="caution">
    <text evidence="4">The sequence shown here is derived from an EMBL/GenBank/DDBJ whole genome shotgun (WGS) entry which is preliminary data.</text>
</comment>
<name>A0A4E0R5Y9_9GAMM</name>
<dbReference type="Pfam" id="PF00072">
    <property type="entry name" value="Response_reg"/>
    <property type="match status" value="2"/>
</dbReference>
<protein>
    <recommendedName>
        <fullName evidence="3">Response regulatory domain-containing protein</fullName>
    </recommendedName>
</protein>
<dbReference type="InterPro" id="IPR001789">
    <property type="entry name" value="Sig_transdc_resp-reg_receiver"/>
</dbReference>
<dbReference type="InterPro" id="IPR011006">
    <property type="entry name" value="CheY-like_superfamily"/>
</dbReference>
<reference evidence="4 5" key="1">
    <citation type="journal article" date="2016" name="Front. Microbiol.">
        <title>Single-Cell (Meta-)Genomics of a Dimorphic Candidatus Thiomargarita nelsonii Reveals Genomic Plasticity.</title>
        <authorList>
            <person name="Flood B.E."/>
            <person name="Fliss P."/>
            <person name="Jones D.S."/>
            <person name="Dick G.J."/>
            <person name="Jain S."/>
            <person name="Kaster A.K."/>
            <person name="Winkel M."/>
            <person name="Mussmann M."/>
            <person name="Bailey J."/>
        </authorList>
    </citation>
    <scope>NUCLEOTIDE SEQUENCE [LARGE SCALE GENOMIC DNA]</scope>
    <source>
        <strain evidence="4">Hydrate Ridge</strain>
    </source>
</reference>
<gene>
    <name evidence="4" type="ORF">PN36_01420</name>
</gene>
<proteinExistence type="predicted"/>
<feature type="domain" description="Response regulatory" evidence="3">
    <location>
        <begin position="6"/>
        <end position="120"/>
    </location>
</feature>
<dbReference type="InterPro" id="IPR050595">
    <property type="entry name" value="Bact_response_regulator"/>
</dbReference>
<evidence type="ECO:0000256" key="1">
    <source>
        <dbReference type="ARBA" id="ARBA00022553"/>
    </source>
</evidence>
<organism evidence="4 5">
    <name type="scientific">Candidatus Thiomargarita nelsonii</name>
    <dbReference type="NCBI Taxonomy" id="1003181"/>
    <lineage>
        <taxon>Bacteria</taxon>
        <taxon>Pseudomonadati</taxon>
        <taxon>Pseudomonadota</taxon>
        <taxon>Gammaproteobacteria</taxon>
        <taxon>Thiotrichales</taxon>
        <taxon>Thiotrichaceae</taxon>
        <taxon>Thiomargarita</taxon>
    </lineage>
</organism>
<dbReference type="Proteomes" id="UP000030428">
    <property type="component" value="Unassembled WGS sequence"/>
</dbReference>
<accession>A0A4E0R5Y9</accession>
<evidence type="ECO:0000313" key="5">
    <source>
        <dbReference type="Proteomes" id="UP000030428"/>
    </source>
</evidence>
<keyword evidence="5" id="KW-1185">Reference proteome</keyword>
<dbReference type="SMART" id="SM00448">
    <property type="entry name" value="REC"/>
    <property type="match status" value="2"/>
</dbReference>
<dbReference type="Gene3D" id="3.40.50.2300">
    <property type="match status" value="2"/>
</dbReference>
<dbReference type="PANTHER" id="PTHR44591">
    <property type="entry name" value="STRESS RESPONSE REGULATOR PROTEIN 1"/>
    <property type="match status" value="1"/>
</dbReference>
<evidence type="ECO:0000256" key="2">
    <source>
        <dbReference type="PROSITE-ProRule" id="PRU00169"/>
    </source>
</evidence>
<dbReference type="EMBL" id="JSZA02000004">
    <property type="protein sequence ID" value="TGO03692.1"/>
    <property type="molecule type" value="Genomic_DNA"/>
</dbReference>
<dbReference type="PANTHER" id="PTHR44591:SF19">
    <property type="entry name" value="TWO-COMPONENT RESPONSE REGULATOR-RELATED"/>
    <property type="match status" value="1"/>
</dbReference>
<feature type="domain" description="Response regulatory" evidence="3">
    <location>
        <begin position="143"/>
        <end position="257"/>
    </location>
</feature>
<dbReference type="PROSITE" id="PS50110">
    <property type="entry name" value="RESPONSE_REGULATORY"/>
    <property type="match status" value="2"/>
</dbReference>
<dbReference type="AlphaFoldDB" id="A0A4E0R5Y9"/>
<dbReference type="SUPFAM" id="SSF52172">
    <property type="entry name" value="CheY-like"/>
    <property type="match status" value="2"/>
</dbReference>
<dbReference type="CDD" id="cd17569">
    <property type="entry name" value="REC_HupR-like"/>
    <property type="match status" value="1"/>
</dbReference>
<sequence length="303" mass="34302">MTKKASVLFVDDEKRVLRSLKALFKPHYNIHITTDGHEALEIVKNNTVHVIVSDQRMPVMTGVELLRQIKQVSPTTMRLLLTGYADLPAIVDSVNDGEIFRYISKPWDNDDIIKIVKKAAQIGQEQAVNTPAPIATSEKQDIELLVIDDDIETYNAVQEIIGQEYTVKWAATLNSAFDILTQGKVMVIISEIHVADEDITLSLKLMKQHHPNIISIVLTHFNDAQSLIALINQGQIFRFLPKPIRKPLLTNSLNAAIQRYRVVQQQPELLIRHSVEEPKPNKMTSGIMTFLNQIKPSQKIQIH</sequence>
<feature type="modified residue" description="4-aspartylphosphate" evidence="2">
    <location>
        <position position="54"/>
    </location>
</feature>
<dbReference type="GO" id="GO:0000160">
    <property type="term" value="P:phosphorelay signal transduction system"/>
    <property type="evidence" value="ECO:0007669"/>
    <property type="project" value="InterPro"/>
</dbReference>
<comment type="caution">
    <text evidence="2">Lacks conserved residue(s) required for the propagation of feature annotation.</text>
</comment>
<evidence type="ECO:0000259" key="3">
    <source>
        <dbReference type="PROSITE" id="PS50110"/>
    </source>
</evidence>
<evidence type="ECO:0000313" key="4">
    <source>
        <dbReference type="EMBL" id="TGO03692.1"/>
    </source>
</evidence>
<keyword evidence="1 2" id="KW-0597">Phosphoprotein</keyword>